<evidence type="ECO:0000259" key="3">
    <source>
        <dbReference type="Pfam" id="PF09699"/>
    </source>
</evidence>
<protein>
    <submittedName>
        <fullName evidence="5">Uncharacterized protein</fullName>
    </submittedName>
</protein>
<dbReference type="PANTHER" id="PTHR35038">
    <property type="entry name" value="DISSIMILATORY SULFITE REDUCTASE SIRA"/>
    <property type="match status" value="1"/>
</dbReference>
<dbReference type="InterPro" id="IPR036280">
    <property type="entry name" value="Multihaem_cyt_sf"/>
</dbReference>
<keyword evidence="2" id="KW-0812">Transmembrane</keyword>
<keyword evidence="6" id="KW-1185">Reference proteome</keyword>
<evidence type="ECO:0000313" key="5">
    <source>
        <dbReference type="EMBL" id="QUV93350.1"/>
    </source>
</evidence>
<dbReference type="Pfam" id="PF09699">
    <property type="entry name" value="Paired_CXXCH_1"/>
    <property type="match status" value="1"/>
</dbReference>
<keyword evidence="2" id="KW-1133">Transmembrane helix</keyword>
<name>A0ABX8AYA2_9BACT</name>
<dbReference type="InterPro" id="IPR051829">
    <property type="entry name" value="Multiheme_Cytochr_ET"/>
</dbReference>
<proteinExistence type="predicted"/>
<evidence type="ECO:0000256" key="2">
    <source>
        <dbReference type="SAM" id="Phobius"/>
    </source>
</evidence>
<feature type="domain" description="Cytochrome c-552/4" evidence="4">
    <location>
        <begin position="52"/>
        <end position="77"/>
    </location>
</feature>
<sequence>MVSKSAALKIGVLLGCGLLSGLGWWVWQRQVDELRTYAPDLSQVAYVGSESCRACHQDQFTHWSQSHHHKMTQPANPETVVGDFNNATYTYQGVTSRMFRQGDEFFMETLDLNGRLGVAKIVRTIGSRRFQQYVTQVGTTFYRLPIAWNIEKKYWFNLQGLFLHPDLPDFSHHTSVWNNNCIFCHNVKGRPGMDVKTGQFTNTRVEELGIGCEACHGPGKLHVEKNQAFGWTWLRRQVRVDDPTIVNQAKRDKRTNTQVCGHCHGQRLPVEINNIREIMAKGDPYTPGEDLSKYYRPLDITAKVGDYSFAPRFYPDGTPRLTAYEYQGLLMSKCHTEGNMTCVSCHDVHKGRQQSLMQDEMRGNKSCTQCHASIAANLEAHTHHRADSSGSACYECHRPRISFGLLTAKRTHRILNPEPDKSLSTNMPNGCNMCHPGESADWAARYMTQWYGPRYALSAANAARPEARIAEIVRELFSPDPSARITAAWALGTSGADGRARERQWAIPFLIEALRDRYPAVRYFAYDALRSVSGEDFGFFYLADERDREAVIARYAAWWRDLPKGADWVRPASVPLDANWQIPAARLTAFRAELGKTEAIDIGE</sequence>
<dbReference type="Proteomes" id="UP000677668">
    <property type="component" value="Chromosome 1"/>
</dbReference>
<keyword evidence="2" id="KW-0472">Membrane</keyword>
<dbReference type="PANTHER" id="PTHR35038:SF8">
    <property type="entry name" value="C-TYPE POLYHEME CYTOCHROME OMCC"/>
    <property type="match status" value="1"/>
</dbReference>
<evidence type="ECO:0000256" key="1">
    <source>
        <dbReference type="ARBA" id="ARBA00022729"/>
    </source>
</evidence>
<dbReference type="SUPFAM" id="SSF48371">
    <property type="entry name" value="ARM repeat"/>
    <property type="match status" value="1"/>
</dbReference>
<feature type="domain" description="Doubled CXXCH motif" evidence="3">
    <location>
        <begin position="341"/>
        <end position="374"/>
    </location>
</feature>
<dbReference type="InterPro" id="IPR023155">
    <property type="entry name" value="Cyt_c-552/4"/>
</dbReference>
<feature type="transmembrane region" description="Helical" evidence="2">
    <location>
        <begin position="7"/>
        <end position="27"/>
    </location>
</feature>
<accession>A0ABX8AYA2</accession>
<dbReference type="InterPro" id="IPR010177">
    <property type="entry name" value="Paired_CXXCH_1"/>
</dbReference>
<dbReference type="EMBL" id="CP072642">
    <property type="protein sequence ID" value="QUV93350.1"/>
    <property type="molecule type" value="Genomic_DNA"/>
</dbReference>
<dbReference type="SUPFAM" id="SSF48695">
    <property type="entry name" value="Multiheme cytochromes"/>
    <property type="match status" value="1"/>
</dbReference>
<dbReference type="InterPro" id="IPR011989">
    <property type="entry name" value="ARM-like"/>
</dbReference>
<dbReference type="Gene3D" id="1.25.10.10">
    <property type="entry name" value="Leucine-rich Repeat Variant"/>
    <property type="match status" value="1"/>
</dbReference>
<keyword evidence="1" id="KW-0732">Signal</keyword>
<organism evidence="5 6">
    <name type="scientific">Chloracidobacterium sp. N</name>
    <dbReference type="NCBI Taxonomy" id="2821540"/>
    <lineage>
        <taxon>Bacteria</taxon>
        <taxon>Pseudomonadati</taxon>
        <taxon>Acidobacteriota</taxon>
        <taxon>Terriglobia</taxon>
        <taxon>Terriglobales</taxon>
        <taxon>Acidobacteriaceae</taxon>
        <taxon>Chloracidobacterium</taxon>
        <taxon>Chloracidobacterium aggregatum</taxon>
    </lineage>
</organism>
<reference evidence="5 6" key="1">
    <citation type="submission" date="2021-03" db="EMBL/GenBank/DDBJ databases">
        <title>Genomic and phenotypic characterization of Chloracidobacterium isolates provides evidence for multiple species.</title>
        <authorList>
            <person name="Saini M.K."/>
            <person name="Costas A.M.G."/>
            <person name="Tank M."/>
            <person name="Bryant D.A."/>
        </authorList>
    </citation>
    <scope>NUCLEOTIDE SEQUENCE [LARGE SCALE GENOMIC DNA]</scope>
    <source>
        <strain evidence="5 6">N</strain>
    </source>
</reference>
<dbReference type="RefSeq" id="WP_211421740.1">
    <property type="nucleotide sequence ID" value="NZ_CP072642.1"/>
</dbReference>
<dbReference type="Pfam" id="PF13435">
    <property type="entry name" value="Cytochrome_C554"/>
    <property type="match status" value="1"/>
</dbReference>
<dbReference type="Gene3D" id="3.90.10.10">
    <property type="entry name" value="Cytochrome C3"/>
    <property type="match status" value="1"/>
</dbReference>
<dbReference type="Gene3D" id="1.10.1130.10">
    <property type="entry name" value="Flavocytochrome C3, Chain A"/>
    <property type="match status" value="2"/>
</dbReference>
<dbReference type="InterPro" id="IPR016024">
    <property type="entry name" value="ARM-type_fold"/>
</dbReference>
<gene>
    <name evidence="5" type="ORF">J8C05_08180</name>
</gene>
<evidence type="ECO:0000313" key="6">
    <source>
        <dbReference type="Proteomes" id="UP000677668"/>
    </source>
</evidence>
<evidence type="ECO:0000259" key="4">
    <source>
        <dbReference type="Pfam" id="PF13435"/>
    </source>
</evidence>